<dbReference type="AlphaFoldDB" id="A0A9Q0JXT6"/>
<dbReference type="PANTHER" id="PTHR38366:SF1">
    <property type="entry name" value="PROTEIN TILLER ANGLE CONTROL 1"/>
    <property type="match status" value="1"/>
</dbReference>
<feature type="compositionally biased region" description="Polar residues" evidence="4">
    <location>
        <begin position="276"/>
        <end position="286"/>
    </location>
</feature>
<comment type="caution">
    <text evidence="5">The sequence shown here is derived from an EMBL/GenBank/DDBJ whole genome shotgun (WGS) entry which is preliminary data.</text>
</comment>
<evidence type="ECO:0000256" key="4">
    <source>
        <dbReference type="SAM" id="MobiDB-lite"/>
    </source>
</evidence>
<feature type="region of interest" description="Disordered" evidence="4">
    <location>
        <begin position="263"/>
        <end position="286"/>
    </location>
</feature>
<comment type="similarity">
    <text evidence="2">Belongs to the TAC family.</text>
</comment>
<dbReference type="InterPro" id="IPR044989">
    <property type="entry name" value="TAC1"/>
</dbReference>
<evidence type="ECO:0000256" key="3">
    <source>
        <dbReference type="ARBA" id="ARBA00026138"/>
    </source>
</evidence>
<proteinExistence type="inferred from homology"/>
<evidence type="ECO:0000256" key="2">
    <source>
        <dbReference type="ARBA" id="ARBA00025796"/>
    </source>
</evidence>
<keyword evidence="1" id="KW-0341">Growth regulation</keyword>
<accession>A0A9Q0JXT6</accession>
<evidence type="ECO:0000313" key="6">
    <source>
        <dbReference type="Proteomes" id="UP001141806"/>
    </source>
</evidence>
<dbReference type="GO" id="GO:0001763">
    <property type="term" value="P:morphogenesis of a branching structure"/>
    <property type="evidence" value="ECO:0007669"/>
    <property type="project" value="InterPro"/>
</dbReference>
<dbReference type="EMBL" id="JAMYWD010000011">
    <property type="protein sequence ID" value="KAJ4954515.1"/>
    <property type="molecule type" value="Genomic_DNA"/>
</dbReference>
<protein>
    <recommendedName>
        <fullName evidence="3">Protein TILLER ANGLE CONTROL 1</fullName>
    </recommendedName>
</protein>
<dbReference type="PANTHER" id="PTHR38366">
    <property type="entry name" value="NAD-DEPENDENT PROTEIN DEACETYLASE HST1-LIKE PROTEIN"/>
    <property type="match status" value="1"/>
</dbReference>
<evidence type="ECO:0000313" key="5">
    <source>
        <dbReference type="EMBL" id="KAJ4954515.1"/>
    </source>
</evidence>
<organism evidence="5 6">
    <name type="scientific">Protea cynaroides</name>
    <dbReference type="NCBI Taxonomy" id="273540"/>
    <lineage>
        <taxon>Eukaryota</taxon>
        <taxon>Viridiplantae</taxon>
        <taxon>Streptophyta</taxon>
        <taxon>Embryophyta</taxon>
        <taxon>Tracheophyta</taxon>
        <taxon>Spermatophyta</taxon>
        <taxon>Magnoliopsida</taxon>
        <taxon>Proteales</taxon>
        <taxon>Proteaceae</taxon>
        <taxon>Protea</taxon>
    </lineage>
</organism>
<gene>
    <name evidence="5" type="ORF">NE237_011298</name>
</gene>
<sequence>MKIFDWVHWKFHLNVESHSFSHIKDEVNQNAKKAKIVRSENDMDALLDHVTLSHVHESWKDGLLSIGTFGFETNGHFVDDDEECQVKDDEADKYEEEEELDLMAVKLFKREFVELCLSSDSATKADLSTTVINDDIDTPLLQFMESEVLPTYHDQSLARYEIEQKKKKAERTTLADLFSVEADHKGDFGNSYSGIVHQPAADRFKKSSCRKKHGLSFPKKILSRMADDSAPITKLHKFIKKMVRKKICPEVEGKVHGINSPVNTLKSERRGGNAAAPTQSSFMLQG</sequence>
<name>A0A9Q0JXT6_9MAGN</name>
<reference evidence="5" key="1">
    <citation type="journal article" date="2023" name="Plant J.">
        <title>The genome of the king protea, Protea cynaroides.</title>
        <authorList>
            <person name="Chang J."/>
            <person name="Duong T.A."/>
            <person name="Schoeman C."/>
            <person name="Ma X."/>
            <person name="Roodt D."/>
            <person name="Barker N."/>
            <person name="Li Z."/>
            <person name="Van de Peer Y."/>
            <person name="Mizrachi E."/>
        </authorList>
    </citation>
    <scope>NUCLEOTIDE SEQUENCE</scope>
    <source>
        <tissue evidence="5">Young leaves</tissue>
    </source>
</reference>
<keyword evidence="6" id="KW-1185">Reference proteome</keyword>
<dbReference type="OrthoDB" id="1922866at2759"/>
<evidence type="ECO:0000256" key="1">
    <source>
        <dbReference type="ARBA" id="ARBA00022604"/>
    </source>
</evidence>
<dbReference type="Proteomes" id="UP001141806">
    <property type="component" value="Unassembled WGS sequence"/>
</dbReference>